<reference evidence="1 2" key="1">
    <citation type="submission" date="2021-03" db="EMBL/GenBank/DDBJ databases">
        <title>Isolation and description of Capnocytophaga bilenii sp. nov., a novel Capnocytophaga species, isolated from a gingivitis subject.</title>
        <authorList>
            <person name="Antezack A."/>
            <person name="Monnet-Corti V."/>
            <person name="La Scola B."/>
        </authorList>
    </citation>
    <scope>NUCLEOTIDE SEQUENCE [LARGE SCALE GENOMIC DNA]</scope>
    <source>
        <strain evidence="1 2">Marseille-Q4570</strain>
    </source>
</reference>
<evidence type="ECO:0000313" key="2">
    <source>
        <dbReference type="Proteomes" id="UP000681610"/>
    </source>
</evidence>
<dbReference type="InterPro" id="IPR014721">
    <property type="entry name" value="Ribsml_uS5_D2-typ_fold_subgr"/>
</dbReference>
<sequence>MNFTQSTNYYSNGKLLITGEYAVLNGALSLALPSSLGQKLIVQPSQNAFSWEAFDADGKCWFSSLSINSREDEKVLHTLQNILSTAATLNPHFASLYPHCAVQTLLTFPRHWGLGTSSTLINNIAQWAEVNPYELLFKSFGGSGYDIACAKTNTPLLYRLKDGKPETFPLRFLFPHTDSIYFVYLNNKQNSKEGITHYRSIQKSKQKLADSITRITERLVLVYTIDDFCYLLEQHEQLIGDYLGISPVKEHLFPDFNGTIKSLGAWGGDFVLAISEYEDIPSYFNKKGYNTCIPYKELIITPKK</sequence>
<keyword evidence="1" id="KW-0418">Kinase</keyword>
<proteinExistence type="predicted"/>
<dbReference type="RefSeq" id="WP_208058800.1">
    <property type="nucleotide sequence ID" value="NZ_JAGDYP010000005.1"/>
</dbReference>
<keyword evidence="2" id="KW-1185">Reference proteome</keyword>
<organism evidence="1 2">
    <name type="scientific">Capnocytophaga bilenii</name>
    <dbReference type="NCBI Taxonomy" id="2819369"/>
    <lineage>
        <taxon>Bacteria</taxon>
        <taxon>Pseudomonadati</taxon>
        <taxon>Bacteroidota</taxon>
        <taxon>Flavobacteriia</taxon>
        <taxon>Flavobacteriales</taxon>
        <taxon>Flavobacteriaceae</taxon>
        <taxon>Capnocytophaga</taxon>
    </lineage>
</organism>
<gene>
    <name evidence="1" type="ORF">J4N46_07525</name>
</gene>
<dbReference type="Proteomes" id="UP000681610">
    <property type="component" value="Unassembled WGS sequence"/>
</dbReference>
<dbReference type="SUPFAM" id="SSF54211">
    <property type="entry name" value="Ribosomal protein S5 domain 2-like"/>
    <property type="match status" value="1"/>
</dbReference>
<dbReference type="InterPro" id="IPR047765">
    <property type="entry name" value="GHMP_GYDIA-like"/>
</dbReference>
<comment type="caution">
    <text evidence="1">The sequence shown here is derived from an EMBL/GenBank/DDBJ whole genome shotgun (WGS) entry which is preliminary data.</text>
</comment>
<keyword evidence="1" id="KW-0808">Transferase</keyword>
<protein>
    <submittedName>
        <fullName evidence="1">GHMP kinase</fullName>
    </submittedName>
</protein>
<dbReference type="EMBL" id="JAGDYP010000005">
    <property type="protein sequence ID" value="MBO1884272.1"/>
    <property type="molecule type" value="Genomic_DNA"/>
</dbReference>
<dbReference type="InterPro" id="IPR020568">
    <property type="entry name" value="Ribosomal_Su5_D2-typ_SF"/>
</dbReference>
<dbReference type="GO" id="GO:0016301">
    <property type="term" value="F:kinase activity"/>
    <property type="evidence" value="ECO:0007669"/>
    <property type="project" value="UniProtKB-KW"/>
</dbReference>
<accession>A0ABS3PY70</accession>
<dbReference type="Gene3D" id="3.30.230.10">
    <property type="match status" value="1"/>
</dbReference>
<dbReference type="NCBIfam" id="NF040656">
    <property type="entry name" value="GHMP_GYDIA"/>
    <property type="match status" value="1"/>
</dbReference>
<evidence type="ECO:0000313" key="1">
    <source>
        <dbReference type="EMBL" id="MBO1884272.1"/>
    </source>
</evidence>
<name>A0ABS3PY70_9FLAO</name>